<organism evidence="13 14">
    <name type="scientific">Coemansia brasiliensis</name>
    <dbReference type="NCBI Taxonomy" id="2650707"/>
    <lineage>
        <taxon>Eukaryota</taxon>
        <taxon>Fungi</taxon>
        <taxon>Fungi incertae sedis</taxon>
        <taxon>Zoopagomycota</taxon>
        <taxon>Kickxellomycotina</taxon>
        <taxon>Kickxellomycetes</taxon>
        <taxon>Kickxellales</taxon>
        <taxon>Kickxellaceae</taxon>
        <taxon>Coemansia</taxon>
    </lineage>
</organism>
<keyword evidence="5" id="KW-0413">Isomerase</keyword>
<keyword evidence="4" id="KW-0964">Secreted</keyword>
<dbReference type="Gene3D" id="3.30.429.10">
    <property type="entry name" value="Macrophage Migration Inhibitory Factor"/>
    <property type="match status" value="1"/>
</dbReference>
<accession>A0A9W8IA94</accession>
<comment type="subcellular location">
    <subcellularLocation>
        <location evidence="1">Secreted</location>
    </subcellularLocation>
</comment>
<dbReference type="SUPFAM" id="SSF55331">
    <property type="entry name" value="Tautomerase/MIF"/>
    <property type="match status" value="1"/>
</dbReference>
<keyword evidence="14" id="KW-1185">Reference proteome</keyword>
<gene>
    <name evidence="13" type="ORF">IWW36_000818</name>
</gene>
<dbReference type="Proteomes" id="UP001139887">
    <property type="component" value="Unassembled WGS sequence"/>
</dbReference>
<dbReference type="PANTHER" id="PTHR11954:SF6">
    <property type="entry name" value="MACROPHAGE MIGRATION INHIBITORY FACTOR"/>
    <property type="match status" value="1"/>
</dbReference>
<protein>
    <recommendedName>
        <fullName evidence="12">L-dopachrome isomerase</fullName>
        <ecNumber evidence="9">5.3.2.1</ecNumber>
        <ecNumber evidence="8">5.3.3.12</ecNumber>
    </recommendedName>
    <alternativeName>
        <fullName evidence="10">L-dopachrome tautomerase</fullName>
    </alternativeName>
    <alternativeName>
        <fullName evidence="11">Phenylpyruvate tautomerase</fullName>
    </alternativeName>
</protein>
<comment type="catalytic activity">
    <reaction evidence="7">
        <text>L-dopachrome = 5,6-dihydroxyindole-2-carboxylate</text>
        <dbReference type="Rhea" id="RHEA:13041"/>
        <dbReference type="ChEBI" id="CHEBI:16875"/>
        <dbReference type="ChEBI" id="CHEBI:57509"/>
        <dbReference type="EC" id="5.3.3.12"/>
    </reaction>
</comment>
<dbReference type="GO" id="GO:0050178">
    <property type="term" value="F:phenylpyruvate tautomerase activity"/>
    <property type="evidence" value="ECO:0007669"/>
    <property type="project" value="UniProtKB-EC"/>
</dbReference>
<evidence type="ECO:0000256" key="12">
    <source>
        <dbReference type="ARBA" id="ARBA00042730"/>
    </source>
</evidence>
<evidence type="ECO:0000256" key="5">
    <source>
        <dbReference type="ARBA" id="ARBA00023235"/>
    </source>
</evidence>
<evidence type="ECO:0000256" key="3">
    <source>
        <dbReference type="ARBA" id="ARBA00022514"/>
    </source>
</evidence>
<evidence type="ECO:0000256" key="2">
    <source>
        <dbReference type="ARBA" id="ARBA00005851"/>
    </source>
</evidence>
<dbReference type="OrthoDB" id="255819at2759"/>
<comment type="similarity">
    <text evidence="2">Belongs to the MIF family.</text>
</comment>
<evidence type="ECO:0000256" key="4">
    <source>
        <dbReference type="ARBA" id="ARBA00022525"/>
    </source>
</evidence>
<dbReference type="EMBL" id="JANBUW010000008">
    <property type="protein sequence ID" value="KAJ2851857.1"/>
    <property type="molecule type" value="Genomic_DNA"/>
</dbReference>
<evidence type="ECO:0000256" key="7">
    <source>
        <dbReference type="ARBA" id="ARBA00036823"/>
    </source>
</evidence>
<dbReference type="EC" id="5.3.2.1" evidence="9"/>
<dbReference type="AlphaFoldDB" id="A0A9W8IA94"/>
<dbReference type="GO" id="GO:0004167">
    <property type="term" value="F:dopachrome isomerase activity"/>
    <property type="evidence" value="ECO:0007669"/>
    <property type="project" value="UniProtKB-EC"/>
</dbReference>
<evidence type="ECO:0000256" key="10">
    <source>
        <dbReference type="ARBA" id="ARBA00041631"/>
    </source>
</evidence>
<evidence type="ECO:0000256" key="8">
    <source>
        <dbReference type="ARBA" id="ARBA00038932"/>
    </source>
</evidence>
<dbReference type="EC" id="5.3.3.12" evidence="8"/>
<dbReference type="Pfam" id="PF01187">
    <property type="entry name" value="MIF"/>
    <property type="match status" value="1"/>
</dbReference>
<dbReference type="InterPro" id="IPR001398">
    <property type="entry name" value="Macrophage_inhib_fac"/>
</dbReference>
<dbReference type="GO" id="GO:0005615">
    <property type="term" value="C:extracellular space"/>
    <property type="evidence" value="ECO:0007669"/>
    <property type="project" value="UniProtKB-KW"/>
</dbReference>
<proteinExistence type="inferred from homology"/>
<comment type="catalytic activity">
    <reaction evidence="6">
        <text>3-phenylpyruvate = enol-phenylpyruvate</text>
        <dbReference type="Rhea" id="RHEA:17097"/>
        <dbReference type="ChEBI" id="CHEBI:16815"/>
        <dbReference type="ChEBI" id="CHEBI:18005"/>
        <dbReference type="EC" id="5.3.2.1"/>
    </reaction>
</comment>
<dbReference type="InterPro" id="IPR014347">
    <property type="entry name" value="Tautomerase/MIF_sf"/>
</dbReference>
<evidence type="ECO:0000256" key="9">
    <source>
        <dbReference type="ARBA" id="ARBA00039086"/>
    </source>
</evidence>
<sequence length="114" mass="11951">MPLCEITTNVQTADAKALSLKAASTVAELLSKPLPYVMAVVKHNPSLTFGGTDEAAVLVNIGSLGAVGGDKNKAIVAGITDLIGKELEVPPNRVYVWIHDIPRTDFGFNGSTFA</sequence>
<evidence type="ECO:0000313" key="14">
    <source>
        <dbReference type="Proteomes" id="UP001139887"/>
    </source>
</evidence>
<comment type="caution">
    <text evidence="13">The sequence shown here is derived from an EMBL/GenBank/DDBJ whole genome shotgun (WGS) entry which is preliminary data.</text>
</comment>
<evidence type="ECO:0000313" key="13">
    <source>
        <dbReference type="EMBL" id="KAJ2851857.1"/>
    </source>
</evidence>
<name>A0A9W8IA94_9FUNG</name>
<keyword evidence="3" id="KW-0202">Cytokine</keyword>
<evidence type="ECO:0000256" key="1">
    <source>
        <dbReference type="ARBA" id="ARBA00004613"/>
    </source>
</evidence>
<reference evidence="13" key="1">
    <citation type="submission" date="2022-07" db="EMBL/GenBank/DDBJ databases">
        <title>Phylogenomic reconstructions and comparative analyses of Kickxellomycotina fungi.</title>
        <authorList>
            <person name="Reynolds N.K."/>
            <person name="Stajich J.E."/>
            <person name="Barry K."/>
            <person name="Grigoriev I.V."/>
            <person name="Crous P."/>
            <person name="Smith M.E."/>
        </authorList>
    </citation>
    <scope>NUCLEOTIDE SEQUENCE</scope>
    <source>
        <strain evidence="13">NRRL 1566</strain>
    </source>
</reference>
<evidence type="ECO:0000256" key="11">
    <source>
        <dbReference type="ARBA" id="ARBA00041912"/>
    </source>
</evidence>
<evidence type="ECO:0000256" key="6">
    <source>
        <dbReference type="ARBA" id="ARBA00036735"/>
    </source>
</evidence>
<dbReference type="PANTHER" id="PTHR11954">
    <property type="entry name" value="D-DOPACHROME DECARBOXYLASE"/>
    <property type="match status" value="1"/>
</dbReference>